<dbReference type="KEGG" id="anr:Ana3638_02050"/>
<dbReference type="GO" id="GO:0070025">
    <property type="term" value="F:carbon monoxide binding"/>
    <property type="evidence" value="ECO:0007669"/>
    <property type="project" value="TreeGrafter"/>
</dbReference>
<dbReference type="EMBL" id="CP048000">
    <property type="protein sequence ID" value="QHQ59728.1"/>
    <property type="molecule type" value="Genomic_DNA"/>
</dbReference>
<dbReference type="Gene3D" id="3.40.50.11750">
    <property type="entry name" value="HypD, alpha/beta domain 1"/>
    <property type="match status" value="2"/>
</dbReference>
<dbReference type="PANTHER" id="PTHR30149:SF0">
    <property type="entry name" value="HYDROGENASE MATURATION FACTOR HYPD"/>
    <property type="match status" value="1"/>
</dbReference>
<organism evidence="4 5">
    <name type="scientific">Anaerocolumna sedimenticola</name>
    <dbReference type="NCBI Taxonomy" id="2696063"/>
    <lineage>
        <taxon>Bacteria</taxon>
        <taxon>Bacillati</taxon>
        <taxon>Bacillota</taxon>
        <taxon>Clostridia</taxon>
        <taxon>Lachnospirales</taxon>
        <taxon>Lachnospiraceae</taxon>
        <taxon>Anaerocolumna</taxon>
    </lineage>
</organism>
<name>A0A6P1TKC1_9FIRM</name>
<accession>A0A6P1TKC1</accession>
<protein>
    <submittedName>
        <fullName evidence="4">Hydrogenase formation protein HypD</fullName>
    </submittedName>
</protein>
<keyword evidence="3" id="KW-0408">Iron</keyword>
<keyword evidence="5" id="KW-1185">Reference proteome</keyword>
<dbReference type="RefSeq" id="WP_161836565.1">
    <property type="nucleotide sequence ID" value="NZ_CP048000.1"/>
</dbReference>
<dbReference type="Proteomes" id="UP000464314">
    <property type="component" value="Chromosome"/>
</dbReference>
<sequence length="356" mass="39460">MKTLEQVKDELKNYSGRKIKIMEVCGTHTSSIFKNGIRSLLSPCIQLISGPGCPVCVTASAYVDKLVEYALSENTCILTFGDMMKVKGNQYSLTEAKAMGANVKILYSPLSAVKMAMEDKNTTYIFAAVGFETTTPIYALMLDEIISNNIKNLKFMTSIKTILPALSYICENEENIDAFLCPGHVSVITGCSIYKDLAEKYHKPFVVSGFEGEHILAAVDEILHQIQKEQYSMKNMYTSTVTESGNQKAAALTDKYFESTDAYWRGIGIIKNSGLKLRKNYQEYDAGSTINDYTEKTPQGCKCREVILGRINPVDCPLFKTVCTPLNAVGPCMVSTEGACGIWYKNRVTVSRVNLQ</sequence>
<dbReference type="NCBIfam" id="TIGR00075">
    <property type="entry name" value="hypD"/>
    <property type="match status" value="1"/>
</dbReference>
<dbReference type="AlphaFoldDB" id="A0A6P1TKC1"/>
<dbReference type="InterPro" id="IPR042243">
    <property type="entry name" value="HypD_1"/>
</dbReference>
<reference evidence="4 5" key="1">
    <citation type="submission" date="2020-01" db="EMBL/GenBank/DDBJ databases">
        <title>Genome analysis of Anaerocolumna sp. CBA3638.</title>
        <authorList>
            <person name="Kim J."/>
            <person name="Roh S.W."/>
        </authorList>
    </citation>
    <scope>NUCLEOTIDE SEQUENCE [LARGE SCALE GENOMIC DNA]</scope>
    <source>
        <strain evidence="4 5">CBA3638</strain>
    </source>
</reference>
<dbReference type="PANTHER" id="PTHR30149">
    <property type="entry name" value="HYDROGENASE PROTEIN ASSEMBLY PROTEIN HYPD"/>
    <property type="match status" value="1"/>
</dbReference>
<dbReference type="Gene3D" id="6.10.20.100">
    <property type="match status" value="1"/>
</dbReference>
<gene>
    <name evidence="4" type="primary">hypD</name>
    <name evidence="4" type="ORF">Ana3638_02050</name>
</gene>
<dbReference type="Pfam" id="PF01924">
    <property type="entry name" value="HypD"/>
    <property type="match status" value="1"/>
</dbReference>
<dbReference type="GO" id="GO:0051604">
    <property type="term" value="P:protein maturation"/>
    <property type="evidence" value="ECO:0007669"/>
    <property type="project" value="TreeGrafter"/>
</dbReference>
<evidence type="ECO:0000313" key="4">
    <source>
        <dbReference type="EMBL" id="QHQ59728.1"/>
    </source>
</evidence>
<keyword evidence="2" id="KW-0479">Metal-binding</keyword>
<dbReference type="GO" id="GO:0051539">
    <property type="term" value="F:4 iron, 4 sulfur cluster binding"/>
    <property type="evidence" value="ECO:0007669"/>
    <property type="project" value="TreeGrafter"/>
</dbReference>
<comment type="similarity">
    <text evidence="1">Belongs to the HypD family.</text>
</comment>
<evidence type="ECO:0000313" key="5">
    <source>
        <dbReference type="Proteomes" id="UP000464314"/>
    </source>
</evidence>
<proteinExistence type="inferred from homology"/>
<evidence type="ECO:0000256" key="1">
    <source>
        <dbReference type="ARBA" id="ARBA00007888"/>
    </source>
</evidence>
<dbReference type="InterPro" id="IPR002780">
    <property type="entry name" value="Hyd_form_HypD"/>
</dbReference>
<evidence type="ECO:0000256" key="3">
    <source>
        <dbReference type="ARBA" id="ARBA00023004"/>
    </source>
</evidence>
<dbReference type="GO" id="GO:0005506">
    <property type="term" value="F:iron ion binding"/>
    <property type="evidence" value="ECO:0007669"/>
    <property type="project" value="TreeGrafter"/>
</dbReference>
<evidence type="ECO:0000256" key="2">
    <source>
        <dbReference type="ARBA" id="ARBA00022723"/>
    </source>
</evidence>
<dbReference type="PIRSF" id="PIRSF005622">
    <property type="entry name" value="Hydrgn_mat_hypD"/>
    <property type="match status" value="1"/>
</dbReference>
<dbReference type="InterPro" id="IPR042244">
    <property type="entry name" value="HypD_2_sf"/>
</dbReference>